<accession>A0A7Z3GR29</accession>
<dbReference type="Gene3D" id="3.40.630.30">
    <property type="match status" value="1"/>
</dbReference>
<dbReference type="PROSITE" id="PS51186">
    <property type="entry name" value="GNAT"/>
    <property type="match status" value="1"/>
</dbReference>
<sequence>MSLLYRLAAPADLANLLELEEECFEQDRMSGRSFRRLIGTPSAILLVADRDGELLGYALLLLRRGSDIARLYSLAISRQARGQGLGGALLERCEEQARARGCRRLRLEVRTDNAGAIGLYERSGYVRFACSAGFYEDGSDAWRYEKPLGALAPTARNPA</sequence>
<reference evidence="4 5" key="1">
    <citation type="submission" date="2020-02" db="EMBL/GenBank/DDBJ databases">
        <title>Complete genome sequence of Pseudomonas multiresinivorans ORNL1.</title>
        <authorList>
            <person name="Podar M."/>
        </authorList>
    </citation>
    <scope>NUCLEOTIDE SEQUENCE [LARGE SCALE GENOMIC DNA]</scope>
    <source>
        <strain evidence="5">populi</strain>
    </source>
</reference>
<dbReference type="EMBL" id="CP048833">
    <property type="protein sequence ID" value="QJP09825.1"/>
    <property type="molecule type" value="Genomic_DNA"/>
</dbReference>
<proteinExistence type="predicted"/>
<dbReference type="InterPro" id="IPR050832">
    <property type="entry name" value="Bact_Acetyltransf"/>
</dbReference>
<evidence type="ECO:0000313" key="5">
    <source>
        <dbReference type="Proteomes" id="UP000502549"/>
    </source>
</evidence>
<keyword evidence="1 4" id="KW-0808">Transferase</keyword>
<keyword evidence="5" id="KW-1185">Reference proteome</keyword>
<dbReference type="PANTHER" id="PTHR43877:SF2">
    <property type="entry name" value="AMINOALKYLPHOSPHONATE N-ACETYLTRANSFERASE-RELATED"/>
    <property type="match status" value="1"/>
</dbReference>
<dbReference type="Pfam" id="PF00583">
    <property type="entry name" value="Acetyltransf_1"/>
    <property type="match status" value="1"/>
</dbReference>
<dbReference type="RefSeq" id="WP_169939510.1">
    <property type="nucleotide sequence ID" value="NZ_CP048833.1"/>
</dbReference>
<evidence type="ECO:0000256" key="1">
    <source>
        <dbReference type="ARBA" id="ARBA00022679"/>
    </source>
</evidence>
<dbReference type="Proteomes" id="UP000502549">
    <property type="component" value="Chromosome"/>
</dbReference>
<dbReference type="AlphaFoldDB" id="A0A7Z3GR29"/>
<protein>
    <submittedName>
        <fullName evidence="4">GNAT family N-acetyltransferase</fullName>
    </submittedName>
</protein>
<dbReference type="KEGG" id="pmui:G4G71_18745"/>
<name>A0A7Z3GR29_9PSED</name>
<evidence type="ECO:0000256" key="2">
    <source>
        <dbReference type="ARBA" id="ARBA00023315"/>
    </source>
</evidence>
<organism evidence="4 5">
    <name type="scientific">Pseudomonas multiresinivorans</name>
    <dbReference type="NCBI Taxonomy" id="95301"/>
    <lineage>
        <taxon>Bacteria</taxon>
        <taxon>Pseudomonadati</taxon>
        <taxon>Pseudomonadota</taxon>
        <taxon>Gammaproteobacteria</taxon>
        <taxon>Pseudomonadales</taxon>
        <taxon>Pseudomonadaceae</taxon>
        <taxon>Pseudomonas</taxon>
    </lineage>
</organism>
<dbReference type="GO" id="GO:0016747">
    <property type="term" value="F:acyltransferase activity, transferring groups other than amino-acyl groups"/>
    <property type="evidence" value="ECO:0007669"/>
    <property type="project" value="InterPro"/>
</dbReference>
<dbReference type="CDD" id="cd04301">
    <property type="entry name" value="NAT_SF"/>
    <property type="match status" value="1"/>
</dbReference>
<keyword evidence="2" id="KW-0012">Acyltransferase</keyword>
<evidence type="ECO:0000259" key="3">
    <source>
        <dbReference type="PROSITE" id="PS51186"/>
    </source>
</evidence>
<dbReference type="InterPro" id="IPR016181">
    <property type="entry name" value="Acyl_CoA_acyltransferase"/>
</dbReference>
<dbReference type="SUPFAM" id="SSF55729">
    <property type="entry name" value="Acyl-CoA N-acyltransferases (Nat)"/>
    <property type="match status" value="1"/>
</dbReference>
<dbReference type="InterPro" id="IPR000182">
    <property type="entry name" value="GNAT_dom"/>
</dbReference>
<feature type="domain" description="N-acetyltransferase" evidence="3">
    <location>
        <begin position="3"/>
        <end position="149"/>
    </location>
</feature>
<evidence type="ECO:0000313" key="4">
    <source>
        <dbReference type="EMBL" id="QJP09825.1"/>
    </source>
</evidence>
<dbReference type="PANTHER" id="PTHR43877">
    <property type="entry name" value="AMINOALKYLPHOSPHONATE N-ACETYLTRANSFERASE-RELATED-RELATED"/>
    <property type="match status" value="1"/>
</dbReference>
<gene>
    <name evidence="4" type="ORF">G4G71_18745</name>
</gene>